<name>A0ABQ5BJK0_9ASTR</name>
<evidence type="ECO:0000313" key="2">
    <source>
        <dbReference type="Proteomes" id="UP001151760"/>
    </source>
</evidence>
<accession>A0ABQ5BJK0</accession>
<evidence type="ECO:0000313" key="1">
    <source>
        <dbReference type="EMBL" id="GJT13932.1"/>
    </source>
</evidence>
<comment type="caution">
    <text evidence="1">The sequence shown here is derived from an EMBL/GenBank/DDBJ whole genome shotgun (WGS) entry which is preliminary data.</text>
</comment>
<reference evidence="1" key="2">
    <citation type="submission" date="2022-01" db="EMBL/GenBank/DDBJ databases">
        <authorList>
            <person name="Yamashiro T."/>
            <person name="Shiraishi A."/>
            <person name="Satake H."/>
            <person name="Nakayama K."/>
        </authorList>
    </citation>
    <scope>NUCLEOTIDE SEQUENCE</scope>
</reference>
<gene>
    <name evidence="1" type="ORF">Tco_0860974</name>
</gene>
<dbReference type="InterPro" id="IPR044730">
    <property type="entry name" value="RNase_H-like_dom_plant"/>
</dbReference>
<organism evidence="1 2">
    <name type="scientific">Tanacetum coccineum</name>
    <dbReference type="NCBI Taxonomy" id="301880"/>
    <lineage>
        <taxon>Eukaryota</taxon>
        <taxon>Viridiplantae</taxon>
        <taxon>Streptophyta</taxon>
        <taxon>Embryophyta</taxon>
        <taxon>Tracheophyta</taxon>
        <taxon>Spermatophyta</taxon>
        <taxon>Magnoliopsida</taxon>
        <taxon>eudicotyledons</taxon>
        <taxon>Gunneridae</taxon>
        <taxon>Pentapetalae</taxon>
        <taxon>asterids</taxon>
        <taxon>campanulids</taxon>
        <taxon>Asterales</taxon>
        <taxon>Asteraceae</taxon>
        <taxon>Asteroideae</taxon>
        <taxon>Anthemideae</taxon>
        <taxon>Anthemidinae</taxon>
        <taxon>Tanacetum</taxon>
    </lineage>
</organism>
<dbReference type="Proteomes" id="UP001151760">
    <property type="component" value="Unassembled WGS sequence"/>
</dbReference>
<protein>
    <recommendedName>
        <fullName evidence="3">RNase H type-1 domain-containing protein</fullName>
    </recommendedName>
</protein>
<dbReference type="InterPro" id="IPR053151">
    <property type="entry name" value="RNase_H-like"/>
</dbReference>
<keyword evidence="2" id="KW-1185">Reference proteome</keyword>
<reference evidence="1" key="1">
    <citation type="journal article" date="2022" name="Int. J. Mol. Sci.">
        <title>Draft Genome of Tanacetum Coccineum: Genomic Comparison of Closely Related Tanacetum-Family Plants.</title>
        <authorList>
            <person name="Yamashiro T."/>
            <person name="Shiraishi A."/>
            <person name="Nakayama K."/>
            <person name="Satake H."/>
        </authorList>
    </citation>
    <scope>NUCLEOTIDE SEQUENCE</scope>
</reference>
<evidence type="ECO:0008006" key="3">
    <source>
        <dbReference type="Google" id="ProtNLM"/>
    </source>
</evidence>
<dbReference type="CDD" id="cd06222">
    <property type="entry name" value="RNase_H_like"/>
    <property type="match status" value="1"/>
</dbReference>
<sequence length="169" mass="19182">MIPTSSLLEIRLDIMSRYGGTGNGYVKIFGVDEEIPTNPVGFLFSKLREVRVALSNGNTTDKSMRLKRKEILVRWLLCRLASWPLLNMDGDWGSKGIFRTPRSLFGGGIFQDNHGRFMRSFSYSYGVCTFTRLVILALQQGLIIVKELGIKKLIVNVKNKNVVSLWELH</sequence>
<dbReference type="PANTHER" id="PTHR47723:SF19">
    <property type="entry name" value="POLYNUCLEOTIDYL TRANSFERASE, RIBONUCLEASE H-LIKE SUPERFAMILY PROTEIN"/>
    <property type="match status" value="1"/>
</dbReference>
<dbReference type="EMBL" id="BQNB010013271">
    <property type="protein sequence ID" value="GJT13932.1"/>
    <property type="molecule type" value="Genomic_DNA"/>
</dbReference>
<proteinExistence type="predicted"/>
<dbReference type="PANTHER" id="PTHR47723">
    <property type="entry name" value="OS05G0353850 PROTEIN"/>
    <property type="match status" value="1"/>
</dbReference>